<evidence type="ECO:0000256" key="2">
    <source>
        <dbReference type="SAM" id="Phobius"/>
    </source>
</evidence>
<dbReference type="Proteomes" id="UP001552594">
    <property type="component" value="Unassembled WGS sequence"/>
</dbReference>
<feature type="region of interest" description="Disordered" evidence="1">
    <location>
        <begin position="218"/>
        <end position="260"/>
    </location>
</feature>
<evidence type="ECO:0000313" key="4">
    <source>
        <dbReference type="Proteomes" id="UP001552594"/>
    </source>
</evidence>
<feature type="transmembrane region" description="Helical" evidence="2">
    <location>
        <begin position="50"/>
        <end position="69"/>
    </location>
</feature>
<comment type="caution">
    <text evidence="3">The sequence shown here is derived from an EMBL/GenBank/DDBJ whole genome shotgun (WGS) entry which is preliminary data.</text>
</comment>
<reference evidence="3 4" key="1">
    <citation type="submission" date="2024-06" db="EMBL/GenBank/DDBJ databases">
        <title>The Natural Products Discovery Center: Release of the First 8490 Sequenced Strains for Exploring Actinobacteria Biosynthetic Diversity.</title>
        <authorList>
            <person name="Kalkreuter E."/>
            <person name="Kautsar S.A."/>
            <person name="Yang D."/>
            <person name="Bader C.D."/>
            <person name="Teijaro C.N."/>
            <person name="Fluegel L."/>
            <person name="Davis C.M."/>
            <person name="Simpson J.R."/>
            <person name="Lauterbach L."/>
            <person name="Steele A.D."/>
            <person name="Gui C."/>
            <person name="Meng S."/>
            <person name="Li G."/>
            <person name="Viehrig K."/>
            <person name="Ye F."/>
            <person name="Su P."/>
            <person name="Kiefer A.F."/>
            <person name="Nichols A."/>
            <person name="Cepeda A.J."/>
            <person name="Yan W."/>
            <person name="Fan B."/>
            <person name="Jiang Y."/>
            <person name="Adhikari A."/>
            <person name="Zheng C.-J."/>
            <person name="Schuster L."/>
            <person name="Cowan T.M."/>
            <person name="Smanski M.J."/>
            <person name="Chevrette M.G."/>
            <person name="De Carvalho L.P.S."/>
            <person name="Shen B."/>
        </authorList>
    </citation>
    <scope>NUCLEOTIDE SEQUENCE [LARGE SCALE GENOMIC DNA]</scope>
    <source>
        <strain evidence="3 4">NPDC052347</strain>
    </source>
</reference>
<evidence type="ECO:0000313" key="3">
    <source>
        <dbReference type="EMBL" id="MEV5505057.1"/>
    </source>
</evidence>
<gene>
    <name evidence="3" type="ORF">AB0L16_01055</name>
</gene>
<name>A0ABV3JQE0_STRON</name>
<evidence type="ECO:0008006" key="5">
    <source>
        <dbReference type="Google" id="ProtNLM"/>
    </source>
</evidence>
<proteinExistence type="predicted"/>
<sequence length="260" mass="26356">MSPHASLFLDRTAGVLALVALTATVVWGLIAADCLAVVPLTARARLLAQAVHRALGVGALGFLAVHIAVKTAEGHAGAAAALLPFSSGALLGLGALAGYLLVLAAATGALRSAFVGRGRLARRWRVVHSCAYPAWCAALPHGLKAGRAPATWVTVCYALCLAAVAAALAFRALAAAPAGRRVRNGVRAAMRPGTRPGRGRRAARPVRAGSALGRYVTGSTRARRGRNARGVRGAGNRKAGGRAGVPGEVLAAPPRPGRHG</sequence>
<accession>A0ABV3JQE0</accession>
<feature type="transmembrane region" description="Helical" evidence="2">
    <location>
        <begin position="89"/>
        <end position="114"/>
    </location>
</feature>
<dbReference type="RefSeq" id="WP_109281113.1">
    <property type="nucleotide sequence ID" value="NZ_JBFAUK010000001.1"/>
</dbReference>
<keyword evidence="4" id="KW-1185">Reference proteome</keyword>
<protein>
    <recommendedName>
        <fullName evidence="5">Integral membrane protein</fullName>
    </recommendedName>
</protein>
<dbReference type="EMBL" id="JBFAUK010000001">
    <property type="protein sequence ID" value="MEV5505057.1"/>
    <property type="molecule type" value="Genomic_DNA"/>
</dbReference>
<keyword evidence="2" id="KW-0472">Membrane</keyword>
<organism evidence="3 4">
    <name type="scientific">Streptomyces orinoci</name>
    <name type="common">Streptoverticillium orinoci</name>
    <dbReference type="NCBI Taxonomy" id="67339"/>
    <lineage>
        <taxon>Bacteria</taxon>
        <taxon>Bacillati</taxon>
        <taxon>Actinomycetota</taxon>
        <taxon>Actinomycetes</taxon>
        <taxon>Kitasatosporales</taxon>
        <taxon>Streptomycetaceae</taxon>
        <taxon>Streptomyces</taxon>
    </lineage>
</organism>
<keyword evidence="2" id="KW-1133">Transmembrane helix</keyword>
<evidence type="ECO:0000256" key="1">
    <source>
        <dbReference type="SAM" id="MobiDB-lite"/>
    </source>
</evidence>
<feature type="transmembrane region" description="Helical" evidence="2">
    <location>
        <begin position="149"/>
        <end position="174"/>
    </location>
</feature>
<feature type="transmembrane region" description="Helical" evidence="2">
    <location>
        <begin position="12"/>
        <end position="38"/>
    </location>
</feature>
<keyword evidence="2" id="KW-0812">Transmembrane</keyword>